<evidence type="ECO:0000256" key="1">
    <source>
        <dbReference type="SAM" id="Phobius"/>
    </source>
</evidence>
<dbReference type="EMBL" id="PDDV01000013">
    <property type="protein sequence ID" value="PEH71513.1"/>
    <property type="molecule type" value="Genomic_DNA"/>
</dbReference>
<dbReference type="GeneID" id="93125377"/>
<dbReference type="SMART" id="SM00267">
    <property type="entry name" value="GGDEF"/>
    <property type="match status" value="1"/>
</dbReference>
<feature type="domain" description="GGDEF" evidence="3">
    <location>
        <begin position="251"/>
        <end position="384"/>
    </location>
</feature>
<dbReference type="Proteomes" id="UP000219788">
    <property type="component" value="Unassembled WGS sequence"/>
</dbReference>
<dbReference type="InterPro" id="IPR029787">
    <property type="entry name" value="Nucleotide_cyclase"/>
</dbReference>
<protein>
    <submittedName>
        <fullName evidence="4">RNase E specificity factor CsrD</fullName>
    </submittedName>
</protein>
<feature type="transmembrane region" description="Helical" evidence="1">
    <location>
        <begin position="7"/>
        <end position="31"/>
    </location>
</feature>
<feature type="transmembrane region" description="Helical" evidence="1">
    <location>
        <begin position="137"/>
        <end position="158"/>
    </location>
</feature>
<keyword evidence="1" id="KW-0472">Membrane</keyword>
<dbReference type="SMART" id="SM00052">
    <property type="entry name" value="EAL"/>
    <property type="match status" value="1"/>
</dbReference>
<dbReference type="PROSITE" id="PS50887">
    <property type="entry name" value="GGDEF"/>
    <property type="match status" value="1"/>
</dbReference>
<dbReference type="NCBIfam" id="NF008281">
    <property type="entry name" value="PRK11059.1"/>
    <property type="match status" value="1"/>
</dbReference>
<dbReference type="AlphaFoldDB" id="A0A2A7TZV7"/>
<dbReference type="PROSITE" id="PS50883">
    <property type="entry name" value="EAL"/>
    <property type="match status" value="1"/>
</dbReference>
<evidence type="ECO:0000259" key="2">
    <source>
        <dbReference type="PROSITE" id="PS50883"/>
    </source>
</evidence>
<dbReference type="Pfam" id="PF17157">
    <property type="entry name" value="GAPES4"/>
    <property type="match status" value="1"/>
</dbReference>
<dbReference type="Gene3D" id="3.20.20.450">
    <property type="entry name" value="EAL domain"/>
    <property type="match status" value="1"/>
</dbReference>
<dbReference type="InterPro" id="IPR001633">
    <property type="entry name" value="EAL_dom"/>
</dbReference>
<evidence type="ECO:0000313" key="5">
    <source>
        <dbReference type="Proteomes" id="UP000219788"/>
    </source>
</evidence>
<dbReference type="STRING" id="636.AAW15_01655"/>
<comment type="caution">
    <text evidence="4">The sequence shown here is derived from an EMBL/GenBank/DDBJ whole genome shotgun (WGS) entry which is preliminary data.</text>
</comment>
<dbReference type="SUPFAM" id="SSF55073">
    <property type="entry name" value="Nucleotide cyclase"/>
    <property type="match status" value="1"/>
</dbReference>
<dbReference type="Gene3D" id="3.30.70.270">
    <property type="match status" value="1"/>
</dbReference>
<evidence type="ECO:0000259" key="3">
    <source>
        <dbReference type="PROSITE" id="PS50887"/>
    </source>
</evidence>
<dbReference type="InterPro" id="IPR033423">
    <property type="entry name" value="GAPES4"/>
</dbReference>
<dbReference type="RefSeq" id="WP_035597038.1">
    <property type="nucleotide sequence ID" value="NZ_AP028090.1"/>
</dbReference>
<keyword evidence="1" id="KW-1133">Transmembrane helix</keyword>
<dbReference type="CDD" id="cd01948">
    <property type="entry name" value="EAL"/>
    <property type="match status" value="1"/>
</dbReference>
<evidence type="ECO:0000313" key="4">
    <source>
        <dbReference type="EMBL" id="PEH71513.1"/>
    </source>
</evidence>
<dbReference type="InterPro" id="IPR050706">
    <property type="entry name" value="Cyclic-di-GMP_PDE-like"/>
</dbReference>
<accession>A0A2A7TZV7</accession>
<organism evidence="4 5">
    <name type="scientific">Edwardsiella tarda</name>
    <dbReference type="NCBI Taxonomy" id="636"/>
    <lineage>
        <taxon>Bacteria</taxon>
        <taxon>Pseudomonadati</taxon>
        <taxon>Pseudomonadota</taxon>
        <taxon>Gammaproteobacteria</taxon>
        <taxon>Enterobacterales</taxon>
        <taxon>Hafniaceae</taxon>
        <taxon>Edwardsiella</taxon>
    </lineage>
</organism>
<dbReference type="InterPro" id="IPR035919">
    <property type="entry name" value="EAL_sf"/>
</dbReference>
<dbReference type="Pfam" id="PF00990">
    <property type="entry name" value="GGDEF"/>
    <property type="match status" value="1"/>
</dbReference>
<sequence length="631" mass="71564">MRITTKFFAFITLLVALGMFLMLLGSTYSFYNQTHQRAETQLNILTTMIDQQLLVESSDSVKRWLPVMMRSAGAVDLAVYHDDRQVYSHHLPALYRAWHTRDNLRTFEAPLLQHPGYRLKMVYIEPTASYSHSLERMFPLSLSIVIMVIMLVFAYRWLRTQTLGVERLERRARRILAGERDLSAIGSLNELPASASSALDRLLRELAEAREERSRIDSLIRAFAAQDSRTGLNNRLFFDNQLTTLLEDEAAHGVVMILRLPDLEALADQPGRREREEFRYALTNMLSTYVMRYPSGLLAHYFQNNFAVLLPHRSQKEAEGFAAQLLASLAAIPSAPGVVADEVLHIGITLYRAGEQVEAVMDRAEQAARNASLQGGNGWYVDPIPQPEMVRGSVRWRTLLEQTLTRGGARLFHKPAVTVAGAVHHHYILPFIYDGNQPIPSAEFMPLVQQLGLAERFDRQMVSQIIPLLRRLPGQRLAFPLTVDSLLQRSFQRWLRDTLLQSERSVRQRILIELNEADVCAHQARLAPMLRLLRGLECQLVVSQAGLRIVSTTYIKQLQVALIKLHPALVRNIDQRIENQLFVQSITGACEGTLAQVFATGVRSREEWRVLQEKGIAGGQGDFFAKSRPVL</sequence>
<reference evidence="5" key="1">
    <citation type="submission" date="2017-09" db="EMBL/GenBank/DDBJ databases">
        <title>FDA dAtabase for Regulatory Grade micrObial Sequences (FDA-ARGOS): Supporting development and validation of Infectious Disease Dx tests.</title>
        <authorList>
            <person name="Goldberg B."/>
            <person name="Campos J."/>
            <person name="Tallon L."/>
            <person name="Sadzewicz L."/>
            <person name="Ott S."/>
            <person name="Zhao X."/>
            <person name="Nagaraj S."/>
            <person name="Vavikolanu K."/>
            <person name="Aluvathingal J."/>
            <person name="Nadendla S."/>
            <person name="Geyer C."/>
            <person name="Sichtig H."/>
        </authorList>
    </citation>
    <scope>NUCLEOTIDE SEQUENCE [LARGE SCALE GENOMIC DNA]</scope>
    <source>
        <strain evidence="5">FDAARGOS_370</strain>
    </source>
</reference>
<dbReference type="OrthoDB" id="5894408at2"/>
<name>A0A2A7TZV7_EDWTA</name>
<dbReference type="InterPro" id="IPR000160">
    <property type="entry name" value="GGDEF_dom"/>
</dbReference>
<dbReference type="SUPFAM" id="SSF141868">
    <property type="entry name" value="EAL domain-like"/>
    <property type="match status" value="1"/>
</dbReference>
<dbReference type="Pfam" id="PF00563">
    <property type="entry name" value="EAL"/>
    <property type="match status" value="1"/>
</dbReference>
<dbReference type="PANTHER" id="PTHR33121:SF32">
    <property type="entry name" value="RNASE E SPECIFICITY FACTOR CSRD"/>
    <property type="match status" value="1"/>
</dbReference>
<dbReference type="GO" id="GO:0071111">
    <property type="term" value="F:cyclic-guanylate-specific phosphodiesterase activity"/>
    <property type="evidence" value="ECO:0007669"/>
    <property type="project" value="InterPro"/>
</dbReference>
<proteinExistence type="predicted"/>
<gene>
    <name evidence="4" type="ORF">CRM76_05930</name>
</gene>
<dbReference type="PANTHER" id="PTHR33121">
    <property type="entry name" value="CYCLIC DI-GMP PHOSPHODIESTERASE PDEF"/>
    <property type="match status" value="1"/>
</dbReference>
<feature type="domain" description="EAL" evidence="2">
    <location>
        <begin position="393"/>
        <end position="631"/>
    </location>
</feature>
<dbReference type="InterPro" id="IPR043128">
    <property type="entry name" value="Rev_trsase/Diguanyl_cyclase"/>
</dbReference>
<keyword evidence="1" id="KW-0812">Transmembrane</keyword>